<dbReference type="InterPro" id="IPR014509">
    <property type="entry name" value="YjdF-like"/>
</dbReference>
<evidence type="ECO:0000313" key="2">
    <source>
        <dbReference type="EMBL" id="KAA9085553.1"/>
    </source>
</evidence>
<dbReference type="EMBL" id="VYRZ01000003">
    <property type="protein sequence ID" value="KAA9085553.1"/>
    <property type="molecule type" value="Genomic_DNA"/>
</dbReference>
<evidence type="ECO:0008006" key="4">
    <source>
        <dbReference type="Google" id="ProtNLM"/>
    </source>
</evidence>
<proteinExistence type="predicted"/>
<feature type="transmembrane region" description="Helical" evidence="1">
    <location>
        <begin position="64"/>
        <end position="82"/>
    </location>
</feature>
<comment type="caution">
    <text evidence="2">The sequence shown here is derived from an EMBL/GenBank/DDBJ whole genome shotgun (WGS) entry which is preliminary data.</text>
</comment>
<gene>
    <name evidence="2" type="ORF">F6B42_12055</name>
</gene>
<dbReference type="Proteomes" id="UP000327039">
    <property type="component" value="Unassembled WGS sequence"/>
</dbReference>
<feature type="transmembrane region" description="Helical" evidence="1">
    <location>
        <begin position="126"/>
        <end position="144"/>
    </location>
</feature>
<dbReference type="OrthoDB" id="3790530at2"/>
<evidence type="ECO:0000256" key="1">
    <source>
        <dbReference type="SAM" id="Phobius"/>
    </source>
</evidence>
<feature type="transmembrane region" description="Helical" evidence="1">
    <location>
        <begin position="164"/>
        <end position="182"/>
    </location>
</feature>
<organism evidence="2 3">
    <name type="scientific">Microbacterium radiodurans</name>
    <dbReference type="NCBI Taxonomy" id="661398"/>
    <lineage>
        <taxon>Bacteria</taxon>
        <taxon>Bacillati</taxon>
        <taxon>Actinomycetota</taxon>
        <taxon>Actinomycetes</taxon>
        <taxon>Micrococcales</taxon>
        <taxon>Microbacteriaceae</taxon>
        <taxon>Microbacterium</taxon>
    </lineage>
</organism>
<feature type="transmembrane region" description="Helical" evidence="1">
    <location>
        <begin position="12"/>
        <end position="34"/>
    </location>
</feature>
<protein>
    <recommendedName>
        <fullName evidence="4">DUF2238 domain-containing protein</fullName>
    </recommendedName>
</protein>
<dbReference type="Pfam" id="PF09997">
    <property type="entry name" value="DUF2238"/>
    <property type="match status" value="1"/>
</dbReference>
<feature type="transmembrane region" description="Helical" evidence="1">
    <location>
        <begin position="94"/>
        <end position="114"/>
    </location>
</feature>
<dbReference type="AlphaFoldDB" id="A0A5J5IPH1"/>
<sequence length="202" mass="21258">MVENFLRAPRSAGAVVADAVRLVGLVSVVVAAIWFEPTDAGILALALPALVVPRFLGARPAFDIVTGVTVLVAAWSNVIDLYRTFPAWDIPMHLVATGVLATLAYLAAGRFDVVPLPGDPDFRRRTGVVVTTAFGLALSAVWEMVEWLGKTFVDSILVTYDDTIGDMAVGGVGALVAGILMARVRLVARDAADDAAGVTRGR</sequence>
<name>A0A5J5IPH1_9MICO</name>
<keyword evidence="1" id="KW-0812">Transmembrane</keyword>
<keyword evidence="1" id="KW-1133">Transmembrane helix</keyword>
<accession>A0A5J5IPH1</accession>
<reference evidence="3" key="1">
    <citation type="submission" date="2019-09" db="EMBL/GenBank/DDBJ databases">
        <title>Mumia zhuanghuii sp. nov. isolated from the intestinal contents of plateau pika (Ochotona curzoniae) in the Qinghai-Tibet plateau of China.</title>
        <authorList>
            <person name="Tian Z."/>
        </authorList>
    </citation>
    <scope>NUCLEOTIDE SEQUENCE [LARGE SCALE GENOMIC DNA]</scope>
    <source>
        <strain evidence="3">DSM 25564</strain>
    </source>
</reference>
<keyword evidence="1" id="KW-0472">Membrane</keyword>
<evidence type="ECO:0000313" key="3">
    <source>
        <dbReference type="Proteomes" id="UP000327039"/>
    </source>
</evidence>
<feature type="transmembrane region" description="Helical" evidence="1">
    <location>
        <begin position="40"/>
        <end position="57"/>
    </location>
</feature>
<keyword evidence="3" id="KW-1185">Reference proteome</keyword>